<accession>A0A1Y2A5C6</accession>
<dbReference type="OrthoDB" id="2958217at2759"/>
<name>A0A1Y2A5C6_9PLEO</name>
<dbReference type="EMBL" id="MCFA01000013">
    <property type="protein sequence ID" value="ORY17235.1"/>
    <property type="molecule type" value="Genomic_DNA"/>
</dbReference>
<dbReference type="PANTHER" id="PTHR33112:SF9">
    <property type="entry name" value="HETEROKARYON INCOMPATIBILITY DOMAIN-CONTAINING PROTEIN"/>
    <property type="match status" value="1"/>
</dbReference>
<dbReference type="Proteomes" id="UP000193144">
    <property type="component" value="Unassembled WGS sequence"/>
</dbReference>
<gene>
    <name evidence="2" type="ORF">BCR34DRAFT_621954</name>
</gene>
<dbReference type="STRING" id="1231657.A0A1Y2A5C6"/>
<dbReference type="InterPro" id="IPR010730">
    <property type="entry name" value="HET"/>
</dbReference>
<keyword evidence="3" id="KW-1185">Reference proteome</keyword>
<reference evidence="2 3" key="1">
    <citation type="submission" date="2016-07" db="EMBL/GenBank/DDBJ databases">
        <title>Pervasive Adenine N6-methylation of Active Genes in Fungi.</title>
        <authorList>
            <consortium name="DOE Joint Genome Institute"/>
            <person name="Mondo S.J."/>
            <person name="Dannebaum R.O."/>
            <person name="Kuo R.C."/>
            <person name="Labutti K."/>
            <person name="Haridas S."/>
            <person name="Kuo A."/>
            <person name="Salamov A."/>
            <person name="Ahrendt S.R."/>
            <person name="Lipzen A."/>
            <person name="Sullivan W."/>
            <person name="Andreopoulos W.B."/>
            <person name="Clum A."/>
            <person name="Lindquist E."/>
            <person name="Daum C."/>
            <person name="Ramamoorthy G.K."/>
            <person name="Gryganskyi A."/>
            <person name="Culley D."/>
            <person name="Magnuson J.K."/>
            <person name="James T.Y."/>
            <person name="O'Malley M.A."/>
            <person name="Stajich J.E."/>
            <person name="Spatafora J.W."/>
            <person name="Visel A."/>
            <person name="Grigoriev I.V."/>
        </authorList>
    </citation>
    <scope>NUCLEOTIDE SEQUENCE [LARGE SCALE GENOMIC DNA]</scope>
    <source>
        <strain evidence="2 3">CBS 115471</strain>
    </source>
</reference>
<dbReference type="Pfam" id="PF06985">
    <property type="entry name" value="HET"/>
    <property type="match status" value="1"/>
</dbReference>
<organism evidence="2 3">
    <name type="scientific">Clohesyomyces aquaticus</name>
    <dbReference type="NCBI Taxonomy" id="1231657"/>
    <lineage>
        <taxon>Eukaryota</taxon>
        <taxon>Fungi</taxon>
        <taxon>Dikarya</taxon>
        <taxon>Ascomycota</taxon>
        <taxon>Pezizomycotina</taxon>
        <taxon>Dothideomycetes</taxon>
        <taxon>Pleosporomycetidae</taxon>
        <taxon>Pleosporales</taxon>
        <taxon>Lindgomycetaceae</taxon>
        <taxon>Clohesyomyces</taxon>
    </lineage>
</organism>
<proteinExistence type="predicted"/>
<feature type="domain" description="Heterokaryon incompatibility" evidence="1">
    <location>
        <begin position="8"/>
        <end position="134"/>
    </location>
</feature>
<sequence length="315" mass="36290">MTTKATLEKHRKGLQYRSLPQTIRDAIDMTREIGLEYLWVDALCIVQDDNNDWKQEAKKMGQIYERAYLTIAATASNDVSIGCFPSRKSRVMVSLPCDSSDARKGIFFLAAPRVEPFTELDHAPLNSRGWVLQERMLSNRIIHFAKNQVYWQCSQQFVAEDGSIAYWKDHSPHRHSLSRTMATWAGRPVPHMDSIVERAIVQGYYREHLDQKIWHTWNQVLRFYSRCRLTFPSDKLPALLGMATEMEEVAELQYVEGHWYDHSHPDSFLTSLLWYAADPGGLVQPAQSRASSWSWASMDACPRIPASAFPDKYCL</sequence>
<dbReference type="PANTHER" id="PTHR33112">
    <property type="entry name" value="DOMAIN PROTEIN, PUTATIVE-RELATED"/>
    <property type="match status" value="1"/>
</dbReference>
<evidence type="ECO:0000313" key="2">
    <source>
        <dbReference type="EMBL" id="ORY17235.1"/>
    </source>
</evidence>
<dbReference type="AlphaFoldDB" id="A0A1Y2A5C6"/>
<evidence type="ECO:0000313" key="3">
    <source>
        <dbReference type="Proteomes" id="UP000193144"/>
    </source>
</evidence>
<protein>
    <submittedName>
        <fullName evidence="2">Heterokaryon incompatibility protein-domain-containing protein</fullName>
    </submittedName>
</protein>
<comment type="caution">
    <text evidence="2">The sequence shown here is derived from an EMBL/GenBank/DDBJ whole genome shotgun (WGS) entry which is preliminary data.</text>
</comment>
<evidence type="ECO:0000259" key="1">
    <source>
        <dbReference type="Pfam" id="PF06985"/>
    </source>
</evidence>